<feature type="domain" description="PKD" evidence="5">
    <location>
        <begin position="141"/>
        <end position="193"/>
    </location>
</feature>
<dbReference type="PROSITE" id="PS51829">
    <property type="entry name" value="P_HOMO_B"/>
    <property type="match status" value="1"/>
</dbReference>
<dbReference type="SUPFAM" id="SSF49299">
    <property type="entry name" value="PKD domain"/>
    <property type="match status" value="1"/>
</dbReference>
<dbReference type="SMART" id="SM00042">
    <property type="entry name" value="CUB"/>
    <property type="match status" value="1"/>
</dbReference>
<dbReference type="Pfam" id="PF00431">
    <property type="entry name" value="CUB"/>
    <property type="match status" value="1"/>
</dbReference>
<evidence type="ECO:0008006" key="10">
    <source>
        <dbReference type="Google" id="ProtNLM"/>
    </source>
</evidence>
<evidence type="ECO:0000313" key="9">
    <source>
        <dbReference type="Proteomes" id="UP000030121"/>
    </source>
</evidence>
<protein>
    <recommendedName>
        <fullName evidence="10">PKD domain-containing protein</fullName>
    </recommendedName>
</protein>
<evidence type="ECO:0000313" key="8">
    <source>
        <dbReference type="EMBL" id="KGO90064.1"/>
    </source>
</evidence>
<dbReference type="SUPFAM" id="SSF49854">
    <property type="entry name" value="Spermadhesin, CUB domain"/>
    <property type="match status" value="1"/>
</dbReference>
<dbReference type="CDD" id="cd00146">
    <property type="entry name" value="PKD"/>
    <property type="match status" value="1"/>
</dbReference>
<organism evidence="8 9">
    <name type="scientific">Flavobacterium suncheonense GH29-5 = DSM 17707</name>
    <dbReference type="NCBI Taxonomy" id="1121899"/>
    <lineage>
        <taxon>Bacteria</taxon>
        <taxon>Pseudomonadati</taxon>
        <taxon>Bacteroidota</taxon>
        <taxon>Flavobacteriia</taxon>
        <taxon>Flavobacteriales</taxon>
        <taxon>Flavobacteriaceae</taxon>
        <taxon>Flavobacterium</taxon>
    </lineage>
</organism>
<dbReference type="CDD" id="cd00041">
    <property type="entry name" value="CUB"/>
    <property type="match status" value="1"/>
</dbReference>
<keyword evidence="1" id="KW-0645">Protease</keyword>
<dbReference type="Pfam" id="PF01483">
    <property type="entry name" value="P_proprotein"/>
    <property type="match status" value="2"/>
</dbReference>
<dbReference type="SMART" id="SM00089">
    <property type="entry name" value="PKD"/>
    <property type="match status" value="1"/>
</dbReference>
<dbReference type="InterPro" id="IPR013783">
    <property type="entry name" value="Ig-like_fold"/>
</dbReference>
<sequence length="1358" mass="134343">MASGANGTISTCSGTFKDGGGNGNYASNQSSTITFCPSTPGSLIRVSFTSFDTEDGYDYLEVWNGNTVSGAAADTFMGTLGAFVVTSSSPDGCLTFRFTSDSLIQYSGWSATISCVTPCTPPVAAMVSTATVDLCPSTSLSPGSFTVPFNASNSTTASGSIVRYEWDWGDGTSSITAGPNTTHTFPSTGGYYIVRLKVRNNITTTDPLGCLSTNSVTRVVRVMPEPSFAGTTTGPIPVNCGDSVTLNGLALSQTIVQATPSIVSSPVSLPDGSGSSYTSSLDFSGLFPAGSTVTAGCYPTLTFNLEHSYSGDLEITLIAPSGQSVMVYDQHGGGTHFGTCANAADNGVPGCVATYTVVNSGGVAWTAAGVTTTATSTCGTYGGACETGNYYISQTYNSTNPFSAFNGATMNGVWTLQVKDNLTLDDGVLSNWSLTFPASCYGSLQSATPDLTTATWSTTGSGPAVPAQTTTSTVVNNPGPTCPPPGPCVGNSLANNVTIGPFPTAGSYVYSFTVTDEFGCQYRRNVTINVTCPCPSASISYTGSPFCNVAGSQAVTLTGVGSYTGGTYSATPAGLSINTTTGAINTGASTPGTYTVTYSLTPGGGCPVINATTSVTISATPTASVTSTTPICSGNNAVFNVTGTPNATVTYNINGGAAQTVVLSAAGTATVTVPSVVANTTFNGTSVASSGTPLIGLGLSATGGNTPANATGAISASGAAANATNCAFVDGSATTLTITLQHTVPAGTNITVSIAKDTNPGAVNISDGTATIGTFNSGTNDVLQYITVTTTVATNTIVITRTGGIVWVDGVQYTYIPVGCTTPLAITNTVVVNPVHTITAGSDQTVCMNSAMTAITMTLGGGATGATVTGLPTGVSSSVAGTTLTISGTPSVTGTFPYTVTTTGNACTVATTSGTITVNPIHTITAGSDQTVCMNSAMTAITMTLGGGATGATVTGLPTGVSSSVTGTTLTISGTPSVTGTFPYTVTTTGNACTVATTSGTITVNPIHTITAGSDQTVCMNSAMTAITMTLGGGATGATVTGLPTGVSSSVTGTTLTISGTPSVTGTFPYTVTTTGNACTVATTSGTITVNPIHTITAGSDQTVCMNSAMTAITMTLGGGATGATVTGLPTGVSSSVTGTTLTISGTPSVTGTFPYTVTTTGNACTVATTSGTITVNPILSPTINCGTSTTTSVQFNWAAVTGATGYNLSYQINATPVVNVGAIGNVLTYSLGGLSPGDSVTITLTPTGGVGACFTFSTATCVASNCVPPTASINYASSPFCSSTASGSVTLTGTGTYTGGTYTSTAGLTIDATTGAITPSTSTPGTYTVTYTIPAVAGCSPVTTTTDITITPMPSAT</sequence>
<proteinExistence type="predicted"/>
<dbReference type="Gene3D" id="2.60.40.10">
    <property type="entry name" value="Immunoglobulins"/>
    <property type="match status" value="5"/>
</dbReference>
<dbReference type="PROSITE" id="PS50093">
    <property type="entry name" value="PKD"/>
    <property type="match status" value="1"/>
</dbReference>
<dbReference type="PROSITE" id="PS50853">
    <property type="entry name" value="FN3"/>
    <property type="match status" value="1"/>
</dbReference>
<comment type="caution">
    <text evidence="8">The sequence shown here is derived from an EMBL/GenBank/DDBJ whole genome shotgun (WGS) entry which is preliminary data.</text>
</comment>
<keyword evidence="3" id="KW-1015">Disulfide bond</keyword>
<dbReference type="InterPro" id="IPR003961">
    <property type="entry name" value="FN3_dom"/>
</dbReference>
<keyword evidence="9" id="KW-1185">Reference proteome</keyword>
<dbReference type="InterPro" id="IPR000601">
    <property type="entry name" value="PKD_dom"/>
</dbReference>
<name>A0A0A2MCR6_9FLAO</name>
<feature type="domain" description="P/Homo B" evidence="7">
    <location>
        <begin position="250"/>
        <end position="446"/>
    </location>
</feature>
<evidence type="ECO:0000259" key="5">
    <source>
        <dbReference type="PROSITE" id="PS50093"/>
    </source>
</evidence>
<dbReference type="Pfam" id="PF18911">
    <property type="entry name" value="PKD_4"/>
    <property type="match status" value="1"/>
</dbReference>
<evidence type="ECO:0000259" key="4">
    <source>
        <dbReference type="PROSITE" id="PS01180"/>
    </source>
</evidence>
<accession>A0A0A2MCR6</accession>
<feature type="non-terminal residue" evidence="8">
    <location>
        <position position="1358"/>
    </location>
</feature>
<dbReference type="GO" id="GO:0006508">
    <property type="term" value="P:proteolysis"/>
    <property type="evidence" value="ECO:0007669"/>
    <property type="project" value="UniProtKB-KW"/>
</dbReference>
<dbReference type="Gene3D" id="2.60.120.290">
    <property type="entry name" value="Spermadhesin, CUB domain"/>
    <property type="match status" value="1"/>
</dbReference>
<dbReference type="InterPro" id="IPR022409">
    <property type="entry name" value="PKD/Chitinase_dom"/>
</dbReference>
<evidence type="ECO:0000256" key="3">
    <source>
        <dbReference type="ARBA" id="ARBA00023157"/>
    </source>
</evidence>
<feature type="domain" description="CUB" evidence="4">
    <location>
        <begin position="12"/>
        <end position="116"/>
    </location>
</feature>
<dbReference type="eggNOG" id="COG1345">
    <property type="taxonomic scope" value="Bacteria"/>
</dbReference>
<feature type="domain" description="Fibronectin type-III" evidence="6">
    <location>
        <begin position="1178"/>
        <end position="1271"/>
    </location>
</feature>
<dbReference type="eggNOG" id="COG4935">
    <property type="taxonomic scope" value="Bacteria"/>
</dbReference>
<keyword evidence="2" id="KW-0378">Hydrolase</keyword>
<dbReference type="InterPro" id="IPR000859">
    <property type="entry name" value="CUB_dom"/>
</dbReference>
<dbReference type="Proteomes" id="UP000030121">
    <property type="component" value="Unassembled WGS sequence"/>
</dbReference>
<dbReference type="SUPFAM" id="SSF49785">
    <property type="entry name" value="Galactose-binding domain-like"/>
    <property type="match status" value="1"/>
</dbReference>
<evidence type="ECO:0000256" key="2">
    <source>
        <dbReference type="ARBA" id="ARBA00022801"/>
    </source>
</evidence>
<reference evidence="8 9" key="1">
    <citation type="submission" date="2013-09" db="EMBL/GenBank/DDBJ databases">
        <authorList>
            <person name="Zeng Z."/>
            <person name="Chen C."/>
        </authorList>
    </citation>
    <scope>NUCLEOTIDE SEQUENCE [LARGE SCALE GENOMIC DNA]</scope>
    <source>
        <strain evidence="8 9">GH29-5</strain>
    </source>
</reference>
<dbReference type="InterPro" id="IPR035986">
    <property type="entry name" value="PKD_dom_sf"/>
</dbReference>
<gene>
    <name evidence="8" type="ORF">Q764_03075</name>
</gene>
<evidence type="ECO:0000259" key="6">
    <source>
        <dbReference type="PROSITE" id="PS50853"/>
    </source>
</evidence>
<dbReference type="EMBL" id="JRLW01000003">
    <property type="protein sequence ID" value="KGO90064.1"/>
    <property type="molecule type" value="Genomic_DNA"/>
</dbReference>
<dbReference type="InterPro" id="IPR008979">
    <property type="entry name" value="Galactose-bd-like_sf"/>
</dbReference>
<evidence type="ECO:0000256" key="1">
    <source>
        <dbReference type="ARBA" id="ARBA00022670"/>
    </source>
</evidence>
<dbReference type="Gene3D" id="2.60.120.260">
    <property type="entry name" value="Galactose-binding domain-like"/>
    <property type="match status" value="1"/>
</dbReference>
<dbReference type="PROSITE" id="PS01180">
    <property type="entry name" value="CUB"/>
    <property type="match status" value="1"/>
</dbReference>
<dbReference type="InterPro" id="IPR002884">
    <property type="entry name" value="P_dom"/>
</dbReference>
<evidence type="ECO:0000259" key="7">
    <source>
        <dbReference type="PROSITE" id="PS51829"/>
    </source>
</evidence>
<dbReference type="InterPro" id="IPR035914">
    <property type="entry name" value="Sperma_CUB_dom_sf"/>
</dbReference>
<dbReference type="GO" id="GO:0004252">
    <property type="term" value="F:serine-type endopeptidase activity"/>
    <property type="evidence" value="ECO:0007669"/>
    <property type="project" value="InterPro"/>
</dbReference>